<protein>
    <recommendedName>
        <fullName evidence="4">Peptidase C39-like domain-containing protein</fullName>
    </recommendedName>
</protein>
<evidence type="ECO:0008006" key="4">
    <source>
        <dbReference type="Google" id="ProtNLM"/>
    </source>
</evidence>
<dbReference type="Proteomes" id="UP000463470">
    <property type="component" value="Unassembled WGS sequence"/>
</dbReference>
<organism evidence="2 3">
    <name type="scientific">Heliomicrobium undosum</name>
    <dbReference type="NCBI Taxonomy" id="121734"/>
    <lineage>
        <taxon>Bacteria</taxon>
        <taxon>Bacillati</taxon>
        <taxon>Bacillota</taxon>
        <taxon>Clostridia</taxon>
        <taxon>Eubacteriales</taxon>
        <taxon>Heliobacteriaceae</taxon>
        <taxon>Heliomicrobium</taxon>
    </lineage>
</organism>
<keyword evidence="1" id="KW-0732">Signal</keyword>
<reference evidence="2 3" key="1">
    <citation type="submission" date="2020-01" db="EMBL/GenBank/DDBJ databases">
        <title>Whole-genome sequence of Heliobacterium undosum DSM 13378.</title>
        <authorList>
            <person name="Kyndt J.A."/>
            <person name="Meyer T.E."/>
        </authorList>
    </citation>
    <scope>NUCLEOTIDE SEQUENCE [LARGE SCALE GENOMIC DNA]</scope>
    <source>
        <strain evidence="2 3">DSM 13378</strain>
    </source>
</reference>
<name>A0A845L3Q4_9FIRM</name>
<accession>A0A845L3Q4</accession>
<comment type="caution">
    <text evidence="2">The sequence shown here is derived from an EMBL/GenBank/DDBJ whole genome shotgun (WGS) entry which is preliminary data.</text>
</comment>
<feature type="signal peptide" evidence="1">
    <location>
        <begin position="1"/>
        <end position="26"/>
    </location>
</feature>
<proteinExistence type="predicted"/>
<dbReference type="RefSeq" id="WP_161258861.1">
    <property type="nucleotide sequence ID" value="NZ_WXEY01000012.1"/>
</dbReference>
<evidence type="ECO:0000256" key="1">
    <source>
        <dbReference type="SAM" id="SignalP"/>
    </source>
</evidence>
<evidence type="ECO:0000313" key="3">
    <source>
        <dbReference type="Proteomes" id="UP000463470"/>
    </source>
</evidence>
<gene>
    <name evidence="2" type="ORF">GTO91_11500</name>
</gene>
<sequence length="402" mass="43352">MKKGFLRLIGLSCSLLMLALPTASFADGSSGDKISASEAKKAAAFQIALDKKANKDSTWLSKKIQLQEPVPVYDTSDSVFSYIVNITSDGEKAGFVEVSADPDEYPILSFSCEGSAMDSEQIGQLKSKSKEKATSEKVVAIGPAYYGLKRELSDGSAKIISLKEEISIAKEENVPKPKKKIEQNNDARKLRKQIDDIFPGEIGTTSDGVTDSLSFETGSNSFTLIGGVPDLQQTTSSLWGGGYSGCSPTSAANIMKYWASKGYSSLTSGLTNEQLLYALRQAMGTSSSGSTPVNNISPGMQSFARSHGASTAKAWYLSATYSAYKSGINTYGPNVISFYSQTYYGTHSVTGVGWTQYTVNGSTAGHEYMEVHDNWSVTPYSVFVAFGRNYSGIYFDQFAPKY</sequence>
<feature type="chain" id="PRO_5032591462" description="Peptidase C39-like domain-containing protein" evidence="1">
    <location>
        <begin position="27"/>
        <end position="402"/>
    </location>
</feature>
<dbReference type="OrthoDB" id="2666872at2"/>
<evidence type="ECO:0000313" key="2">
    <source>
        <dbReference type="EMBL" id="MZP30336.1"/>
    </source>
</evidence>
<dbReference type="EMBL" id="WXEY01000012">
    <property type="protein sequence ID" value="MZP30336.1"/>
    <property type="molecule type" value="Genomic_DNA"/>
</dbReference>
<dbReference type="AlphaFoldDB" id="A0A845L3Q4"/>
<keyword evidence="3" id="KW-1185">Reference proteome</keyword>